<gene>
    <name evidence="1" type="ORF">DSO57_1015418</name>
</gene>
<evidence type="ECO:0000313" key="1">
    <source>
        <dbReference type="EMBL" id="KAJ9061993.1"/>
    </source>
</evidence>
<dbReference type="EMBL" id="QTSX02005031">
    <property type="protein sequence ID" value="KAJ9061993.1"/>
    <property type="molecule type" value="Genomic_DNA"/>
</dbReference>
<evidence type="ECO:0000313" key="2">
    <source>
        <dbReference type="Proteomes" id="UP001165960"/>
    </source>
</evidence>
<feature type="non-terminal residue" evidence="1">
    <location>
        <position position="1"/>
    </location>
</feature>
<comment type="caution">
    <text evidence="1">The sequence shown here is derived from an EMBL/GenBank/DDBJ whole genome shotgun (WGS) entry which is preliminary data.</text>
</comment>
<accession>A0ACC2SI74</accession>
<proteinExistence type="predicted"/>
<protein>
    <submittedName>
        <fullName evidence="1">Uncharacterized protein</fullName>
    </submittedName>
</protein>
<keyword evidence="2" id="KW-1185">Reference proteome</keyword>
<organism evidence="1 2">
    <name type="scientific">Entomophthora muscae</name>
    <dbReference type="NCBI Taxonomy" id="34485"/>
    <lineage>
        <taxon>Eukaryota</taxon>
        <taxon>Fungi</taxon>
        <taxon>Fungi incertae sedis</taxon>
        <taxon>Zoopagomycota</taxon>
        <taxon>Entomophthoromycotina</taxon>
        <taxon>Entomophthoromycetes</taxon>
        <taxon>Entomophthorales</taxon>
        <taxon>Entomophthoraceae</taxon>
        <taxon>Entomophthora</taxon>
    </lineage>
</organism>
<sequence length="139" mass="14922">DWTIIGLAQSHTTSKEQKPISASYAVNVRIDTSSSLETKAWEQESNPDPRFPWATRPVEQRTAHPRFSGIKPPQAEAKNVSPCSGTGQTKEIIAPNGRLITAPNGGTDLATISFMNLKSTPVANQELSPGRGTGRSPTP</sequence>
<name>A0ACC2SI74_9FUNG</name>
<reference evidence="1" key="1">
    <citation type="submission" date="2022-04" db="EMBL/GenBank/DDBJ databases">
        <title>Genome of the entomopathogenic fungus Entomophthora muscae.</title>
        <authorList>
            <person name="Elya C."/>
            <person name="Lovett B.R."/>
            <person name="Lee E."/>
            <person name="Macias A.M."/>
            <person name="Hajek A.E."/>
            <person name="De Bivort B.L."/>
            <person name="Kasson M.T."/>
            <person name="De Fine Licht H.H."/>
            <person name="Stajich J.E."/>
        </authorList>
    </citation>
    <scope>NUCLEOTIDE SEQUENCE</scope>
    <source>
        <strain evidence="1">Berkeley</strain>
    </source>
</reference>
<dbReference type="Proteomes" id="UP001165960">
    <property type="component" value="Unassembled WGS sequence"/>
</dbReference>